<dbReference type="AlphaFoldDB" id="A0A7I4BFF6"/>
<keyword evidence="1" id="KW-0472">Membrane</keyword>
<sequence length="122" mass="14251">MDEWLVIVWMNGCNSWNCKRYHHLNPHQLTSGEWVAVVDADRVPSGDLEVQHALRVEALLIIFLLSFMVGLVSGYGRCYNGQHSHFTIVAMTYDSRLWNLQMYFKHDSRCTYVCEIVVVWDN</sequence>
<dbReference type="Gramene" id="Pp3c18_18640V3.2">
    <property type="protein sequence ID" value="Pp3c18_18640V3.2"/>
    <property type="gene ID" value="Pp3c18_18640"/>
</dbReference>
<evidence type="ECO:0000313" key="3">
    <source>
        <dbReference type="EnsemblPlants" id="Pp3c18_18640V3.2"/>
    </source>
</evidence>
<evidence type="ECO:0000256" key="1">
    <source>
        <dbReference type="SAM" id="Phobius"/>
    </source>
</evidence>
<feature type="transmembrane region" description="Helical" evidence="1">
    <location>
        <begin position="58"/>
        <end position="76"/>
    </location>
</feature>
<reference evidence="3" key="3">
    <citation type="submission" date="2020-12" db="UniProtKB">
        <authorList>
            <consortium name="EnsemblPlants"/>
        </authorList>
    </citation>
    <scope>IDENTIFICATION</scope>
</reference>
<evidence type="ECO:0000259" key="2">
    <source>
        <dbReference type="Pfam" id="PF24793"/>
    </source>
</evidence>
<proteinExistence type="predicted"/>
<evidence type="ECO:0000313" key="4">
    <source>
        <dbReference type="Proteomes" id="UP000006727"/>
    </source>
</evidence>
<feature type="domain" description="Glucosamine inositolphosphorylceramide transferase 1 N-terminal" evidence="2">
    <location>
        <begin position="11"/>
        <end position="41"/>
    </location>
</feature>
<dbReference type="Pfam" id="PF24793">
    <property type="entry name" value="GINT1_N"/>
    <property type="match status" value="1"/>
</dbReference>
<accession>A0A7I4BFF6</accession>
<reference evidence="3 4" key="2">
    <citation type="journal article" date="2018" name="Plant J.">
        <title>The Physcomitrella patens chromosome-scale assembly reveals moss genome structure and evolution.</title>
        <authorList>
            <person name="Lang D."/>
            <person name="Ullrich K.K."/>
            <person name="Murat F."/>
            <person name="Fuchs J."/>
            <person name="Jenkins J."/>
            <person name="Haas F.B."/>
            <person name="Piednoel M."/>
            <person name="Gundlach H."/>
            <person name="Van Bel M."/>
            <person name="Meyberg R."/>
            <person name="Vives C."/>
            <person name="Morata J."/>
            <person name="Symeonidi A."/>
            <person name="Hiss M."/>
            <person name="Muchero W."/>
            <person name="Kamisugi Y."/>
            <person name="Saleh O."/>
            <person name="Blanc G."/>
            <person name="Decker E.L."/>
            <person name="van Gessel N."/>
            <person name="Grimwood J."/>
            <person name="Hayes R.D."/>
            <person name="Graham S.W."/>
            <person name="Gunter L.E."/>
            <person name="McDaniel S.F."/>
            <person name="Hoernstein S.N.W."/>
            <person name="Larsson A."/>
            <person name="Li F.W."/>
            <person name="Perroud P.F."/>
            <person name="Phillips J."/>
            <person name="Ranjan P."/>
            <person name="Rokshar D.S."/>
            <person name="Rothfels C.J."/>
            <person name="Schneider L."/>
            <person name="Shu S."/>
            <person name="Stevenson D.W."/>
            <person name="Thummler F."/>
            <person name="Tillich M."/>
            <person name="Villarreal Aguilar J.C."/>
            <person name="Widiez T."/>
            <person name="Wong G.K."/>
            <person name="Wymore A."/>
            <person name="Zhang Y."/>
            <person name="Zimmer A.D."/>
            <person name="Quatrano R.S."/>
            <person name="Mayer K.F.X."/>
            <person name="Goodstein D."/>
            <person name="Casacuberta J.M."/>
            <person name="Vandepoele K."/>
            <person name="Reski R."/>
            <person name="Cuming A.C."/>
            <person name="Tuskan G.A."/>
            <person name="Maumus F."/>
            <person name="Salse J."/>
            <person name="Schmutz J."/>
            <person name="Rensing S.A."/>
        </authorList>
    </citation>
    <scope>NUCLEOTIDE SEQUENCE [LARGE SCALE GENOMIC DNA]</scope>
    <source>
        <strain evidence="3 4">cv. Gransden 2004</strain>
    </source>
</reference>
<keyword evidence="4" id="KW-1185">Reference proteome</keyword>
<dbReference type="EnsemblPlants" id="Pp3c18_18640V3.2">
    <property type="protein sequence ID" value="Pp3c18_18640V3.2"/>
    <property type="gene ID" value="Pp3c18_18640"/>
</dbReference>
<name>A0A7I4BFF6_PHYPA</name>
<reference evidence="3 4" key="1">
    <citation type="journal article" date="2008" name="Science">
        <title>The Physcomitrella genome reveals evolutionary insights into the conquest of land by plants.</title>
        <authorList>
            <person name="Rensing S."/>
            <person name="Lang D."/>
            <person name="Zimmer A."/>
            <person name="Terry A."/>
            <person name="Salamov A."/>
            <person name="Shapiro H."/>
            <person name="Nishiyama T."/>
            <person name="Perroud P.-F."/>
            <person name="Lindquist E."/>
            <person name="Kamisugi Y."/>
            <person name="Tanahashi T."/>
            <person name="Sakakibara K."/>
            <person name="Fujita T."/>
            <person name="Oishi K."/>
            <person name="Shin-I T."/>
            <person name="Kuroki Y."/>
            <person name="Toyoda A."/>
            <person name="Suzuki Y."/>
            <person name="Hashimoto A."/>
            <person name="Yamaguchi K."/>
            <person name="Sugano A."/>
            <person name="Kohara Y."/>
            <person name="Fujiyama A."/>
            <person name="Anterola A."/>
            <person name="Aoki S."/>
            <person name="Ashton N."/>
            <person name="Barbazuk W.B."/>
            <person name="Barker E."/>
            <person name="Bennetzen J."/>
            <person name="Bezanilla M."/>
            <person name="Blankenship R."/>
            <person name="Cho S.H."/>
            <person name="Dutcher S."/>
            <person name="Estelle M."/>
            <person name="Fawcett J.A."/>
            <person name="Gundlach H."/>
            <person name="Hanada K."/>
            <person name="Heyl A."/>
            <person name="Hicks K.A."/>
            <person name="Hugh J."/>
            <person name="Lohr M."/>
            <person name="Mayer K."/>
            <person name="Melkozernov A."/>
            <person name="Murata T."/>
            <person name="Nelson D."/>
            <person name="Pils B."/>
            <person name="Prigge M."/>
            <person name="Reiss B."/>
            <person name="Renner T."/>
            <person name="Rombauts S."/>
            <person name="Rushton P."/>
            <person name="Sanderfoot A."/>
            <person name="Schween G."/>
            <person name="Shiu S.-H."/>
            <person name="Stueber K."/>
            <person name="Theodoulou F.L."/>
            <person name="Tu H."/>
            <person name="Van de Peer Y."/>
            <person name="Verrier P.J."/>
            <person name="Waters E."/>
            <person name="Wood A."/>
            <person name="Yang L."/>
            <person name="Cove D."/>
            <person name="Cuming A."/>
            <person name="Hasebe M."/>
            <person name="Lucas S."/>
            <person name="Mishler D.B."/>
            <person name="Reski R."/>
            <person name="Grigoriev I."/>
            <person name="Quatrano R.S."/>
            <person name="Boore J.L."/>
        </authorList>
    </citation>
    <scope>NUCLEOTIDE SEQUENCE [LARGE SCALE GENOMIC DNA]</scope>
    <source>
        <strain evidence="3 4">cv. Gransden 2004</strain>
    </source>
</reference>
<dbReference type="Proteomes" id="UP000006727">
    <property type="component" value="Chromosome 18"/>
</dbReference>
<dbReference type="EMBL" id="ABEU02000018">
    <property type="status" value="NOT_ANNOTATED_CDS"/>
    <property type="molecule type" value="Genomic_DNA"/>
</dbReference>
<dbReference type="InterPro" id="IPR056442">
    <property type="entry name" value="GINT1_N"/>
</dbReference>
<keyword evidence="1" id="KW-0812">Transmembrane</keyword>
<keyword evidence="1" id="KW-1133">Transmembrane helix</keyword>
<protein>
    <recommendedName>
        <fullName evidence="2">Glucosamine inositolphosphorylceramide transferase 1 N-terminal domain-containing protein</fullName>
    </recommendedName>
</protein>
<organism evidence="3 4">
    <name type="scientific">Physcomitrium patens</name>
    <name type="common">Spreading-leaved earth moss</name>
    <name type="synonym">Physcomitrella patens</name>
    <dbReference type="NCBI Taxonomy" id="3218"/>
    <lineage>
        <taxon>Eukaryota</taxon>
        <taxon>Viridiplantae</taxon>
        <taxon>Streptophyta</taxon>
        <taxon>Embryophyta</taxon>
        <taxon>Bryophyta</taxon>
        <taxon>Bryophytina</taxon>
        <taxon>Bryopsida</taxon>
        <taxon>Funariidae</taxon>
        <taxon>Funariales</taxon>
        <taxon>Funariaceae</taxon>
        <taxon>Physcomitrium</taxon>
    </lineage>
</organism>